<feature type="transmembrane region" description="Helical" evidence="1">
    <location>
        <begin position="46"/>
        <end position="76"/>
    </location>
</feature>
<dbReference type="EMBL" id="BK002492">
    <property type="protein sequence ID" value="DAA03998.1"/>
    <property type="molecule type" value="Genomic_DNA"/>
</dbReference>
<name>Q6IK74_DROME</name>
<protein>
    <submittedName>
        <fullName evidence="2">HDC13250</fullName>
    </submittedName>
</protein>
<keyword evidence="1" id="KW-1133">Transmembrane helix</keyword>
<sequence>MTCHHPPIVIIIIVVVVIVIALKDSVDAFVVALSNMSPHFHPPATLIAVPGVLGITGLCVILSVCLLLLLLLLPLLSPPYSVLGRSEAEKRETEPVPVQESQSESVARLFPLSMRLRLPYEYFHKRAKLASGLRTADSANSDCDCGWLTDE</sequence>
<dbReference type="AlphaFoldDB" id="Q6IK74"/>
<accession>Q6IK74</accession>
<organism evidence="2">
    <name type="scientific">Drosophila melanogaster</name>
    <name type="common">Fruit fly</name>
    <dbReference type="NCBI Taxonomy" id="7227"/>
    <lineage>
        <taxon>Eukaryota</taxon>
        <taxon>Metazoa</taxon>
        <taxon>Ecdysozoa</taxon>
        <taxon>Arthropoda</taxon>
        <taxon>Hexapoda</taxon>
        <taxon>Insecta</taxon>
        <taxon>Pterygota</taxon>
        <taxon>Neoptera</taxon>
        <taxon>Endopterygota</taxon>
        <taxon>Diptera</taxon>
        <taxon>Brachycera</taxon>
        <taxon>Muscomorpha</taxon>
        <taxon>Ephydroidea</taxon>
        <taxon>Drosophilidae</taxon>
        <taxon>Drosophila</taxon>
        <taxon>Sophophora</taxon>
    </lineage>
</organism>
<feature type="transmembrane region" description="Helical" evidence="1">
    <location>
        <begin position="7"/>
        <end position="26"/>
    </location>
</feature>
<evidence type="ECO:0000313" key="2">
    <source>
        <dbReference type="EMBL" id="DAA03998.1"/>
    </source>
</evidence>
<evidence type="ECO:0000256" key="1">
    <source>
        <dbReference type="SAM" id="Phobius"/>
    </source>
</evidence>
<proteinExistence type="predicted"/>
<keyword evidence="1" id="KW-0812">Transmembrane</keyword>
<keyword evidence="1" id="KW-0472">Membrane</keyword>
<reference evidence="2" key="1">
    <citation type="journal article" date="2003" name="Genome Biol.">
        <title>An integrated gene annotation and transcriptional profiling approach towards the full gene content of the Drosophila genome.</title>
        <authorList>
            <person name="Hild M."/>
            <person name="Beckmann B."/>
            <person name="Haas S.A."/>
            <person name="Koch B."/>
            <person name="Solovyev V."/>
            <person name="Busold C."/>
            <person name="Fellenberg K."/>
            <person name="Boutros M."/>
            <person name="Vingron M."/>
            <person name="Sauer F."/>
            <person name="Hoheisel J.D."/>
            <person name="Paro R."/>
        </authorList>
    </citation>
    <scope>NUCLEOTIDE SEQUENCE</scope>
</reference>
<gene>
    <name evidence="2" type="ORF">HDC13250</name>
</gene>